<accession>A0A933IBC7</accession>
<gene>
    <name evidence="1" type="ORF">HY768_08825</name>
</gene>
<sequence length="323" mass="35560">MRFPKGRAVLQNAKLEFVHLDNVLADNKKERASKISGYLEIVYPDAVEFLYLKKGEPVNAGHFNRSERKQMSVAEVIDKAKSSTVGTVSIYETPEELVDMIMATFSVKPAFKNLDLATVDTEKIFEKLIGVKFDGFLEIKRGFDMSYLRFKEGAPCSGYFTWKVDSLGLEVIKAALKQAATGPGAVVIDAFDKIPIMAEQASQAQVTLFLNALNKIVSELKTIAGPTVVGKTLTSSRESATAHYPFLNGFDTADGEAKENGKIVATPEELGKAFAEWIDNFVDSFRVVLGKRLDGVVQGALKDFRFALKASSFGRHSKLKDLL</sequence>
<comment type="caution">
    <text evidence="1">The sequence shown here is derived from an EMBL/GenBank/DDBJ whole genome shotgun (WGS) entry which is preliminary data.</text>
</comment>
<evidence type="ECO:0000313" key="1">
    <source>
        <dbReference type="EMBL" id="MBI4727305.1"/>
    </source>
</evidence>
<dbReference type="EMBL" id="JACQXR010000115">
    <property type="protein sequence ID" value="MBI4727305.1"/>
    <property type="molecule type" value="Genomic_DNA"/>
</dbReference>
<dbReference type="AlphaFoldDB" id="A0A933IBC7"/>
<name>A0A933IBC7_UNCT6</name>
<organism evidence="1 2">
    <name type="scientific">candidate division TA06 bacterium</name>
    <dbReference type="NCBI Taxonomy" id="2250710"/>
    <lineage>
        <taxon>Bacteria</taxon>
        <taxon>Bacteria division TA06</taxon>
    </lineage>
</organism>
<evidence type="ECO:0000313" key="2">
    <source>
        <dbReference type="Proteomes" id="UP000736328"/>
    </source>
</evidence>
<reference evidence="1" key="1">
    <citation type="submission" date="2020-07" db="EMBL/GenBank/DDBJ databases">
        <title>Huge and variable diversity of episymbiotic CPR bacteria and DPANN archaea in groundwater ecosystems.</title>
        <authorList>
            <person name="He C.Y."/>
            <person name="Keren R."/>
            <person name="Whittaker M."/>
            <person name="Farag I.F."/>
            <person name="Doudna J."/>
            <person name="Cate J.H.D."/>
            <person name="Banfield J.F."/>
        </authorList>
    </citation>
    <scope>NUCLEOTIDE SEQUENCE</scope>
    <source>
        <strain evidence="1">NC_groundwater_1520_Pr4_B-0.1um_53_5</strain>
    </source>
</reference>
<proteinExistence type="predicted"/>
<protein>
    <submittedName>
        <fullName evidence="1">Uncharacterized protein</fullName>
    </submittedName>
</protein>
<dbReference type="Proteomes" id="UP000736328">
    <property type="component" value="Unassembled WGS sequence"/>
</dbReference>